<dbReference type="Proteomes" id="UP001165283">
    <property type="component" value="Unassembled WGS sequence"/>
</dbReference>
<evidence type="ECO:0000259" key="1">
    <source>
        <dbReference type="Pfam" id="PF00144"/>
    </source>
</evidence>
<name>A0ABT1ABH3_9PSEU</name>
<dbReference type="InterPro" id="IPR001466">
    <property type="entry name" value="Beta-lactam-related"/>
</dbReference>
<dbReference type="InterPro" id="IPR012338">
    <property type="entry name" value="Beta-lactam/transpept-like"/>
</dbReference>
<dbReference type="InterPro" id="IPR052907">
    <property type="entry name" value="Beta-lactamase/esterase"/>
</dbReference>
<dbReference type="EMBL" id="JAGSOV010000082">
    <property type="protein sequence ID" value="MCO1660387.1"/>
    <property type="molecule type" value="Genomic_DNA"/>
</dbReference>
<dbReference type="Pfam" id="PF00144">
    <property type="entry name" value="Beta-lactamase"/>
    <property type="match status" value="1"/>
</dbReference>
<dbReference type="PANTHER" id="PTHR43319">
    <property type="entry name" value="BETA-LACTAMASE-RELATED"/>
    <property type="match status" value="1"/>
</dbReference>
<dbReference type="Gene3D" id="3.40.710.10">
    <property type="entry name" value="DD-peptidase/beta-lactamase superfamily"/>
    <property type="match status" value="1"/>
</dbReference>
<dbReference type="SUPFAM" id="SSF56601">
    <property type="entry name" value="beta-lactamase/transpeptidase-like"/>
    <property type="match status" value="1"/>
</dbReference>
<gene>
    <name evidence="2" type="ORF">KDL28_35545</name>
</gene>
<accession>A0ABT1ABH3</accession>
<evidence type="ECO:0000313" key="2">
    <source>
        <dbReference type="EMBL" id="MCO1660387.1"/>
    </source>
</evidence>
<organism evidence="2 3">
    <name type="scientific">Pseudonocardia humida</name>
    <dbReference type="NCBI Taxonomy" id="2800819"/>
    <lineage>
        <taxon>Bacteria</taxon>
        <taxon>Bacillati</taxon>
        <taxon>Actinomycetota</taxon>
        <taxon>Actinomycetes</taxon>
        <taxon>Pseudonocardiales</taxon>
        <taxon>Pseudonocardiaceae</taxon>
        <taxon>Pseudonocardia</taxon>
    </lineage>
</organism>
<protein>
    <submittedName>
        <fullName evidence="2">Beta-lactamase family protein</fullName>
    </submittedName>
</protein>
<evidence type="ECO:0000313" key="3">
    <source>
        <dbReference type="Proteomes" id="UP001165283"/>
    </source>
</evidence>
<reference evidence="2" key="1">
    <citation type="submission" date="2021-04" db="EMBL/GenBank/DDBJ databases">
        <title>Pseudonocardia sp. nov., isolated from sandy soil of mangrove forest.</title>
        <authorList>
            <person name="Zan Z."/>
            <person name="Huang R."/>
            <person name="Liu W."/>
        </authorList>
    </citation>
    <scope>NUCLEOTIDE SEQUENCE</scope>
    <source>
        <strain evidence="2">S2-4</strain>
    </source>
</reference>
<proteinExistence type="predicted"/>
<keyword evidence="3" id="KW-1185">Reference proteome</keyword>
<dbReference type="PANTHER" id="PTHR43319:SF3">
    <property type="entry name" value="BETA-LACTAMASE-RELATED DOMAIN-CONTAINING PROTEIN"/>
    <property type="match status" value="1"/>
</dbReference>
<sequence length="375" mass="38583">MSDLQQQVQDLLDGLVATDAEDGLQAAVYRRGELVVDAVAGTAVPGADHPVTPDTLFFVASAAKAITATVVHVLVERGAFGYDTPVVELWPEYGARGKQATTVRHLLTHSAGVPSLPPGTTREDLTDWDAVCAVLADTAPVWAPGEGTGYHAVTFGFLLGEVVRRATGKPISQVLAEEVAAPLGVADELFLGVPEAAHARLARFVDDPGGAAVFAALPADLPLFRFGGRELVPDAALANRPDLLRHDVPGMGTASARALARMYAALRDEVDGVRLVSPARLAEITTVAPTGPGARTDRVTGAPATYGLGWSVGTLGQAPAAPTVFGMPGIGGSAAYADTATGIAVAVTKNHLNPVEMTAFEQVHRLATAALGTGG</sequence>
<comment type="caution">
    <text evidence="2">The sequence shown here is derived from an EMBL/GenBank/DDBJ whole genome shotgun (WGS) entry which is preliminary data.</text>
</comment>
<dbReference type="RefSeq" id="WP_252445860.1">
    <property type="nucleotide sequence ID" value="NZ_JAGSOV010000082.1"/>
</dbReference>
<feature type="domain" description="Beta-lactamase-related" evidence="1">
    <location>
        <begin position="9"/>
        <end position="357"/>
    </location>
</feature>